<dbReference type="Proteomes" id="UP000661112">
    <property type="component" value="Unassembled WGS sequence"/>
</dbReference>
<sequence length="118" mass="13828">MKLLTKQPRSKFWGELADTSKKYQDEIAKLEDQRQNELEENLKYLSNIALLALIREANNLKQQWRDKYLHNKPSNRTDKELDSAEFVVDAIRSILIDRGITYCSVRDALVKGDEVFLK</sequence>
<evidence type="ECO:0000256" key="1">
    <source>
        <dbReference type="SAM" id="Coils"/>
    </source>
</evidence>
<comment type="caution">
    <text evidence="2">The sequence shown here is derived from an EMBL/GenBank/DDBJ whole genome shotgun (WGS) entry which is preliminary data.</text>
</comment>
<evidence type="ECO:0000313" key="2">
    <source>
        <dbReference type="EMBL" id="MBD2499849.1"/>
    </source>
</evidence>
<keyword evidence="1" id="KW-0175">Coiled coil</keyword>
<organism evidence="2 3">
    <name type="scientific">Anabaena azotica FACHB-119</name>
    <dbReference type="NCBI Taxonomy" id="947527"/>
    <lineage>
        <taxon>Bacteria</taxon>
        <taxon>Bacillati</taxon>
        <taxon>Cyanobacteriota</taxon>
        <taxon>Cyanophyceae</taxon>
        <taxon>Nostocales</taxon>
        <taxon>Nostocaceae</taxon>
        <taxon>Anabaena</taxon>
        <taxon>Anabaena azotica</taxon>
    </lineage>
</organism>
<reference evidence="2 3" key="1">
    <citation type="journal article" date="2020" name="ISME J.">
        <title>Comparative genomics reveals insights into cyanobacterial evolution and habitat adaptation.</title>
        <authorList>
            <person name="Chen M.Y."/>
            <person name="Teng W.K."/>
            <person name="Zhao L."/>
            <person name="Hu C.X."/>
            <person name="Zhou Y.K."/>
            <person name="Han B.P."/>
            <person name="Song L.R."/>
            <person name="Shu W.S."/>
        </authorList>
    </citation>
    <scope>NUCLEOTIDE SEQUENCE [LARGE SCALE GENOMIC DNA]</scope>
    <source>
        <strain evidence="2 3">FACHB-119</strain>
    </source>
</reference>
<accession>A0ABR8CZD6</accession>
<dbReference type="RefSeq" id="WP_190467486.1">
    <property type="nucleotide sequence ID" value="NZ_JACJSG010000004.1"/>
</dbReference>
<proteinExistence type="predicted"/>
<name>A0ABR8CZD6_9NOST</name>
<gene>
    <name evidence="2" type="ORF">H6G83_04315</name>
</gene>
<keyword evidence="3" id="KW-1185">Reference proteome</keyword>
<dbReference type="EMBL" id="JACJSG010000004">
    <property type="protein sequence ID" value="MBD2499849.1"/>
    <property type="molecule type" value="Genomic_DNA"/>
</dbReference>
<evidence type="ECO:0000313" key="3">
    <source>
        <dbReference type="Proteomes" id="UP000661112"/>
    </source>
</evidence>
<feature type="coiled-coil region" evidence="1">
    <location>
        <begin position="16"/>
        <end position="47"/>
    </location>
</feature>
<protein>
    <submittedName>
        <fullName evidence="2">Uncharacterized protein</fullName>
    </submittedName>
</protein>